<dbReference type="Pfam" id="PF01408">
    <property type="entry name" value="GFO_IDH_MocA"/>
    <property type="match status" value="1"/>
</dbReference>
<dbReference type="OrthoDB" id="446809at2759"/>
<dbReference type="PANTHER" id="PTHR43708:SF5">
    <property type="entry name" value="CONSERVED EXPRESSED OXIDOREDUCTASE (EUROFUNG)-RELATED"/>
    <property type="match status" value="1"/>
</dbReference>
<dbReference type="SUPFAM" id="SSF55347">
    <property type="entry name" value="Glyceraldehyde-3-phosphate dehydrogenase-like, C-terminal domain"/>
    <property type="match status" value="1"/>
</dbReference>
<feature type="domain" description="Gfo/Idh/MocA-like oxidoreductase N-terminal" evidence="3">
    <location>
        <begin position="9"/>
        <end position="135"/>
    </location>
</feature>
<sequence length="444" mass="47447">MAAPAPTAVAVIGYGSSARTFHIPFVLSLPDVFHLHTIQQRPESKSGPPASTQHPNVRIAPTLDSVFKGESGDGHGALPPWSLVIITTANETHNEFALQAIKNGHHVIVEKPAALTVKEAVALKEASEAEGVICCAYQNRRLDNDFLTLRALLHPPRNDPSQPSAIGQPTLVESRFDRYRPLAKGGWREEVGPEKGGGMLWDLGAHLVDQALVLFGPPEKVTAFASSARGQLPENVDDDFLIHLHYPTTAPLPPDSEAPLPGTRIGGPRVTLGASCLSAHTDAEQPRWKVEGTRGSFLKTGTDPQENQLKAGWTPASHPEAFGIYAKDSPRALSSARLTTSTAASLAAAVAAAASAGGAPKQPELASTDIPMLPGRYIDFYANVGNTIWAVEAVRESGGVDEIEKVKKERLLVKIDETVDVTKCILLARKSAAEERTVKWSEGV</sequence>
<evidence type="ECO:0000256" key="1">
    <source>
        <dbReference type="ARBA" id="ARBA00010928"/>
    </source>
</evidence>
<dbReference type="PANTHER" id="PTHR43708">
    <property type="entry name" value="CONSERVED EXPRESSED OXIDOREDUCTASE (EUROFUNG)"/>
    <property type="match status" value="1"/>
</dbReference>
<dbReference type="GO" id="GO:0000166">
    <property type="term" value="F:nucleotide binding"/>
    <property type="evidence" value="ECO:0007669"/>
    <property type="project" value="InterPro"/>
</dbReference>
<dbReference type="RefSeq" id="XP_025379568.1">
    <property type="nucleotide sequence ID" value="XM_025523502.1"/>
</dbReference>
<dbReference type="Gene3D" id="3.30.360.10">
    <property type="entry name" value="Dihydrodipicolinate Reductase, domain 2"/>
    <property type="match status" value="1"/>
</dbReference>
<organism evidence="5 6">
    <name type="scientific">Acaromyces ingoldii</name>
    <dbReference type="NCBI Taxonomy" id="215250"/>
    <lineage>
        <taxon>Eukaryota</taxon>
        <taxon>Fungi</taxon>
        <taxon>Dikarya</taxon>
        <taxon>Basidiomycota</taxon>
        <taxon>Ustilaginomycotina</taxon>
        <taxon>Exobasidiomycetes</taxon>
        <taxon>Exobasidiales</taxon>
        <taxon>Cryptobasidiaceae</taxon>
        <taxon>Acaromyces</taxon>
    </lineage>
</organism>
<feature type="domain" description="GFO/IDH/MocA-like oxidoreductase" evidence="4">
    <location>
        <begin position="165"/>
        <end position="297"/>
    </location>
</feature>
<dbReference type="InParanoid" id="A0A316YS32"/>
<dbReference type="GeneID" id="37045418"/>
<evidence type="ECO:0000259" key="4">
    <source>
        <dbReference type="Pfam" id="PF22725"/>
    </source>
</evidence>
<dbReference type="Gene3D" id="3.40.50.720">
    <property type="entry name" value="NAD(P)-binding Rossmann-like Domain"/>
    <property type="match status" value="1"/>
</dbReference>
<dbReference type="InterPro" id="IPR051317">
    <property type="entry name" value="Gfo/Idh/MocA_oxidoreduct"/>
</dbReference>
<evidence type="ECO:0000313" key="5">
    <source>
        <dbReference type="EMBL" id="PWN92370.1"/>
    </source>
</evidence>
<gene>
    <name evidence="5" type="ORF">FA10DRAFT_278928</name>
</gene>
<keyword evidence="6" id="KW-1185">Reference proteome</keyword>
<dbReference type="InterPro" id="IPR036291">
    <property type="entry name" value="NAD(P)-bd_dom_sf"/>
</dbReference>
<dbReference type="EMBL" id="KZ819635">
    <property type="protein sequence ID" value="PWN92370.1"/>
    <property type="molecule type" value="Genomic_DNA"/>
</dbReference>
<dbReference type="InterPro" id="IPR055170">
    <property type="entry name" value="GFO_IDH_MocA-like_dom"/>
</dbReference>
<dbReference type="SUPFAM" id="SSF51735">
    <property type="entry name" value="NAD(P)-binding Rossmann-fold domains"/>
    <property type="match status" value="1"/>
</dbReference>
<comment type="similarity">
    <text evidence="1">Belongs to the Gfo/Idh/MocA family.</text>
</comment>
<dbReference type="GO" id="GO:0016491">
    <property type="term" value="F:oxidoreductase activity"/>
    <property type="evidence" value="ECO:0007669"/>
    <property type="project" value="UniProtKB-KW"/>
</dbReference>
<name>A0A316YS32_9BASI</name>
<dbReference type="AlphaFoldDB" id="A0A316YS32"/>
<dbReference type="InterPro" id="IPR000683">
    <property type="entry name" value="Gfo/Idh/MocA-like_OxRdtase_N"/>
</dbReference>
<dbReference type="Pfam" id="PF22725">
    <property type="entry name" value="GFO_IDH_MocA_C3"/>
    <property type="match status" value="1"/>
</dbReference>
<dbReference type="FunCoup" id="A0A316YS32">
    <property type="interactions" value="20"/>
</dbReference>
<dbReference type="STRING" id="215250.A0A316YS32"/>
<accession>A0A316YS32</accession>
<reference evidence="5" key="1">
    <citation type="journal article" date="2018" name="Mol. Biol. Evol.">
        <title>Broad Genomic Sampling Reveals a Smut Pathogenic Ancestry of the Fungal Clade Ustilaginomycotina.</title>
        <authorList>
            <person name="Kijpornyongpan T."/>
            <person name="Mondo S.J."/>
            <person name="Barry K."/>
            <person name="Sandor L."/>
            <person name="Lee J."/>
            <person name="Lipzen A."/>
            <person name="Pangilinan J."/>
            <person name="LaButti K."/>
            <person name="Hainaut M."/>
            <person name="Henrissat B."/>
            <person name="Grigoriev I.V."/>
            <person name="Spatafora J.W."/>
            <person name="Aime M.C."/>
        </authorList>
    </citation>
    <scope>NUCLEOTIDE SEQUENCE [LARGE SCALE GENOMIC DNA]</scope>
    <source>
        <strain evidence="5">MCA 4198</strain>
    </source>
</reference>
<dbReference type="Proteomes" id="UP000245768">
    <property type="component" value="Unassembled WGS sequence"/>
</dbReference>
<evidence type="ECO:0000256" key="2">
    <source>
        <dbReference type="ARBA" id="ARBA00023002"/>
    </source>
</evidence>
<proteinExistence type="inferred from homology"/>
<protein>
    <submittedName>
        <fullName evidence="5">NAD(P)-binding protein</fullName>
    </submittedName>
</protein>
<keyword evidence="2" id="KW-0560">Oxidoreductase</keyword>
<evidence type="ECO:0000313" key="6">
    <source>
        <dbReference type="Proteomes" id="UP000245768"/>
    </source>
</evidence>
<evidence type="ECO:0000259" key="3">
    <source>
        <dbReference type="Pfam" id="PF01408"/>
    </source>
</evidence>